<accession>A0AAV5TKI3</accession>
<feature type="non-terminal residue" evidence="1">
    <location>
        <position position="65"/>
    </location>
</feature>
<name>A0AAV5TKI3_9BILA</name>
<protein>
    <submittedName>
        <fullName evidence="1">Uncharacterized protein</fullName>
    </submittedName>
</protein>
<evidence type="ECO:0000313" key="2">
    <source>
        <dbReference type="Proteomes" id="UP001432027"/>
    </source>
</evidence>
<keyword evidence="2" id="KW-1185">Reference proteome</keyword>
<reference evidence="1" key="1">
    <citation type="submission" date="2023-10" db="EMBL/GenBank/DDBJ databases">
        <title>Genome assembly of Pristionchus species.</title>
        <authorList>
            <person name="Yoshida K."/>
            <person name="Sommer R.J."/>
        </authorList>
    </citation>
    <scope>NUCLEOTIDE SEQUENCE</scope>
    <source>
        <strain evidence="1">RS0144</strain>
    </source>
</reference>
<comment type="caution">
    <text evidence="1">The sequence shown here is derived from an EMBL/GenBank/DDBJ whole genome shotgun (WGS) entry which is preliminary data.</text>
</comment>
<dbReference type="EMBL" id="BTSX01000004">
    <property type="protein sequence ID" value="GMS94742.1"/>
    <property type="molecule type" value="Genomic_DNA"/>
</dbReference>
<sequence>CRHVLPFPPECVSFAIFEVKIAQFVPVEHVSRSKSLITLFEYVFVDLLCRVGLVNVSIKASKHIL</sequence>
<gene>
    <name evidence="1" type="ORF">PENTCL1PPCAC_16917</name>
</gene>
<feature type="non-terminal residue" evidence="1">
    <location>
        <position position="1"/>
    </location>
</feature>
<dbReference type="AlphaFoldDB" id="A0AAV5TKI3"/>
<dbReference type="Proteomes" id="UP001432027">
    <property type="component" value="Unassembled WGS sequence"/>
</dbReference>
<proteinExistence type="predicted"/>
<evidence type="ECO:0000313" key="1">
    <source>
        <dbReference type="EMBL" id="GMS94742.1"/>
    </source>
</evidence>
<organism evidence="1 2">
    <name type="scientific">Pristionchus entomophagus</name>
    <dbReference type="NCBI Taxonomy" id="358040"/>
    <lineage>
        <taxon>Eukaryota</taxon>
        <taxon>Metazoa</taxon>
        <taxon>Ecdysozoa</taxon>
        <taxon>Nematoda</taxon>
        <taxon>Chromadorea</taxon>
        <taxon>Rhabditida</taxon>
        <taxon>Rhabditina</taxon>
        <taxon>Diplogasteromorpha</taxon>
        <taxon>Diplogasteroidea</taxon>
        <taxon>Neodiplogasteridae</taxon>
        <taxon>Pristionchus</taxon>
    </lineage>
</organism>